<evidence type="ECO:0000259" key="3">
    <source>
        <dbReference type="Pfam" id="PF13511"/>
    </source>
</evidence>
<evidence type="ECO:0000313" key="4">
    <source>
        <dbReference type="EMBL" id="MDC7716417.1"/>
    </source>
</evidence>
<comment type="caution">
    <text evidence="4">The sequence shown here is derived from an EMBL/GenBank/DDBJ whole genome shotgun (WGS) entry which is preliminary data.</text>
</comment>
<reference evidence="4 5" key="1">
    <citation type="submission" date="2023-01" db="EMBL/GenBank/DDBJ databases">
        <title>Novel species of the genus Vogesella isolated from rivers.</title>
        <authorList>
            <person name="Lu H."/>
        </authorList>
    </citation>
    <scope>NUCLEOTIDE SEQUENCE [LARGE SCALE GENOMIC DNA]</scope>
    <source>
        <strain evidence="4 5">DC21W</strain>
    </source>
</reference>
<keyword evidence="1" id="KW-0175">Coiled coil</keyword>
<evidence type="ECO:0000256" key="1">
    <source>
        <dbReference type="SAM" id="Coils"/>
    </source>
</evidence>
<dbReference type="EMBL" id="JAQQLF010000005">
    <property type="protein sequence ID" value="MDC7716417.1"/>
    <property type="molecule type" value="Genomic_DNA"/>
</dbReference>
<evidence type="ECO:0000256" key="2">
    <source>
        <dbReference type="SAM" id="SignalP"/>
    </source>
</evidence>
<dbReference type="Pfam" id="PF13511">
    <property type="entry name" value="DUF4124"/>
    <property type="match status" value="1"/>
</dbReference>
<proteinExistence type="predicted"/>
<evidence type="ECO:0000313" key="5">
    <source>
        <dbReference type="Proteomes" id="UP001219956"/>
    </source>
</evidence>
<feature type="chain" id="PRO_5046980495" evidence="2">
    <location>
        <begin position="21"/>
        <end position="135"/>
    </location>
</feature>
<keyword evidence="5" id="KW-1185">Reference proteome</keyword>
<sequence>MRKDIVIAALLLAASGMAQAEVYKWVDANGRVVFSDQPPPGKKVDKVKVYPGGAQLPRQAASAPADAAAGQSAGGLDADVKALNERIERHNRDVKAQNCKTAQANLAALDRPGSKAGREDMLKRAREEVQIWCGK</sequence>
<organism evidence="4 5">
    <name type="scientific">Vogesella aquatica</name>
    <dbReference type="NCBI Taxonomy" id="2984206"/>
    <lineage>
        <taxon>Bacteria</taxon>
        <taxon>Pseudomonadati</taxon>
        <taxon>Pseudomonadota</taxon>
        <taxon>Betaproteobacteria</taxon>
        <taxon>Neisseriales</taxon>
        <taxon>Chromobacteriaceae</taxon>
        <taxon>Vogesella</taxon>
    </lineage>
</organism>
<accession>A0ABT5IV75</accession>
<feature type="coiled-coil region" evidence="1">
    <location>
        <begin position="73"/>
        <end position="100"/>
    </location>
</feature>
<dbReference type="RefSeq" id="WP_272750831.1">
    <property type="nucleotide sequence ID" value="NZ_JAQQLF010000005.1"/>
</dbReference>
<dbReference type="Proteomes" id="UP001219956">
    <property type="component" value="Unassembled WGS sequence"/>
</dbReference>
<dbReference type="InterPro" id="IPR025392">
    <property type="entry name" value="DUF4124"/>
</dbReference>
<name>A0ABT5IV75_9NEIS</name>
<feature type="signal peptide" evidence="2">
    <location>
        <begin position="1"/>
        <end position="20"/>
    </location>
</feature>
<feature type="domain" description="DUF4124" evidence="3">
    <location>
        <begin position="9"/>
        <end position="63"/>
    </location>
</feature>
<keyword evidence="2" id="KW-0732">Signal</keyword>
<gene>
    <name evidence="4" type="ORF">PQU95_04205</name>
</gene>
<protein>
    <submittedName>
        <fullName evidence="4">DUF4124 domain-containing protein</fullName>
    </submittedName>
</protein>